<reference evidence="2" key="1">
    <citation type="submission" date="2019-03" db="EMBL/GenBank/DDBJ databases">
        <title>WGS assembly of Setaria viridis.</title>
        <authorList>
            <person name="Huang P."/>
            <person name="Jenkins J."/>
            <person name="Grimwood J."/>
            <person name="Barry K."/>
            <person name="Healey A."/>
            <person name="Mamidi S."/>
            <person name="Sreedasyam A."/>
            <person name="Shu S."/>
            <person name="Feldman M."/>
            <person name="Wu J."/>
            <person name="Yu Y."/>
            <person name="Chen C."/>
            <person name="Johnson J."/>
            <person name="Rokhsar D."/>
            <person name="Baxter I."/>
            <person name="Schmutz J."/>
            <person name="Brutnell T."/>
            <person name="Kellogg E."/>
        </authorList>
    </citation>
    <scope>NUCLEOTIDE SEQUENCE [LARGE SCALE GENOMIC DNA]</scope>
</reference>
<feature type="domain" description="KIB1-4 beta-propeller" evidence="1">
    <location>
        <begin position="48"/>
        <end position="224"/>
    </location>
</feature>
<dbReference type="InterPro" id="IPR005174">
    <property type="entry name" value="KIB1-4_b-propeller"/>
</dbReference>
<dbReference type="Proteomes" id="UP000298652">
    <property type="component" value="Chromosome 1"/>
</dbReference>
<dbReference type="PANTHER" id="PTHR40891:SF1">
    <property type="entry name" value="DUF295 DOMAIN-CONTAINING PROTEIN"/>
    <property type="match status" value="1"/>
</dbReference>
<dbReference type="AlphaFoldDB" id="A0A4U6WDH6"/>
<accession>A0A4U6WDH6</accession>
<proteinExistence type="predicted"/>
<dbReference type="EMBL" id="CM016552">
    <property type="protein sequence ID" value="TKW40761.1"/>
    <property type="molecule type" value="Genomic_DNA"/>
</dbReference>
<evidence type="ECO:0000313" key="2">
    <source>
        <dbReference type="EMBL" id="TKW40761.1"/>
    </source>
</evidence>
<dbReference type="Gramene" id="TKW40761">
    <property type="protein sequence ID" value="TKW40761"/>
    <property type="gene ID" value="SEVIR_1G266900v2"/>
</dbReference>
<protein>
    <recommendedName>
        <fullName evidence="1">KIB1-4 beta-propeller domain-containing protein</fullName>
    </recommendedName>
</protein>
<dbReference type="PANTHER" id="PTHR40891">
    <property type="entry name" value="DUF295 DOMAIN-CONTAINING PROTEIN"/>
    <property type="match status" value="1"/>
</dbReference>
<sequence>MASTSKNSPVPPELTIGSKPLIIRFNGGEQESGEIIDPFDADLAEASLEACREWLLMLDEGTKECFLLSLASLCKIPLPPLRTTRELSLCALSSPTIPPDCTIVFSTYDDKYLVYCRPGDEKWRQRKLPDKFVGNIVSSRGRMYVRSMMDTFIAIDVSMPSSYGVHIKRSGIPHPSTMRWRSEESLVESDGKIFLLQFYIHGFRNSEVIDMDIHLLDTSAYVWNKDWMNDGPSWESQDIPCSQTDRKLFAAATKITVGDGSKTSFWDSGWLRWLARWRGEQGKGLRTLIILVLWEIWLERNWRVFQHKDKTVTQITDSIKNQAAMWVAAGAKHLGDFLSG</sequence>
<gene>
    <name evidence="2" type="ORF">SEVIR_1G266900v2</name>
</gene>
<evidence type="ECO:0000313" key="3">
    <source>
        <dbReference type="Proteomes" id="UP000298652"/>
    </source>
</evidence>
<evidence type="ECO:0000259" key="1">
    <source>
        <dbReference type="Pfam" id="PF03478"/>
    </source>
</evidence>
<organism evidence="2 3">
    <name type="scientific">Setaria viridis</name>
    <name type="common">Green bristlegrass</name>
    <name type="synonym">Setaria italica subsp. viridis</name>
    <dbReference type="NCBI Taxonomy" id="4556"/>
    <lineage>
        <taxon>Eukaryota</taxon>
        <taxon>Viridiplantae</taxon>
        <taxon>Streptophyta</taxon>
        <taxon>Embryophyta</taxon>
        <taxon>Tracheophyta</taxon>
        <taxon>Spermatophyta</taxon>
        <taxon>Magnoliopsida</taxon>
        <taxon>Liliopsida</taxon>
        <taxon>Poales</taxon>
        <taxon>Poaceae</taxon>
        <taxon>PACMAD clade</taxon>
        <taxon>Panicoideae</taxon>
        <taxon>Panicodae</taxon>
        <taxon>Paniceae</taxon>
        <taxon>Cenchrinae</taxon>
        <taxon>Setaria</taxon>
    </lineage>
</organism>
<name>A0A4U6WDH6_SETVI</name>
<dbReference type="Pfam" id="PF03478">
    <property type="entry name" value="Beta-prop_KIB1-4"/>
    <property type="match status" value="1"/>
</dbReference>
<keyword evidence="3" id="KW-1185">Reference proteome</keyword>